<keyword evidence="2" id="KW-1133">Transmembrane helix</keyword>
<organism evidence="4 5">
    <name type="scientific">Erythrobacter insulae</name>
    <dbReference type="NCBI Taxonomy" id="2584124"/>
    <lineage>
        <taxon>Bacteria</taxon>
        <taxon>Pseudomonadati</taxon>
        <taxon>Pseudomonadota</taxon>
        <taxon>Alphaproteobacteria</taxon>
        <taxon>Sphingomonadales</taxon>
        <taxon>Erythrobacteraceae</taxon>
        <taxon>Erythrobacter/Porphyrobacter group</taxon>
        <taxon>Erythrobacter</taxon>
    </lineage>
</organism>
<feature type="transmembrane region" description="Helical" evidence="2">
    <location>
        <begin position="384"/>
        <end position="404"/>
    </location>
</feature>
<feature type="transmembrane region" description="Helical" evidence="2">
    <location>
        <begin position="54"/>
        <end position="75"/>
    </location>
</feature>
<dbReference type="InterPro" id="IPR014529">
    <property type="entry name" value="UCP026631"/>
</dbReference>
<gene>
    <name evidence="4" type="ORF">FGU71_06025</name>
</gene>
<evidence type="ECO:0000313" key="4">
    <source>
        <dbReference type="EMBL" id="TRD12740.1"/>
    </source>
</evidence>
<dbReference type="OrthoDB" id="8481729at2"/>
<dbReference type="AlphaFoldDB" id="A0A547PF24"/>
<proteinExistence type="predicted"/>
<dbReference type="PIRSF" id="PIRSF026631">
    <property type="entry name" value="UCP026631"/>
    <property type="match status" value="1"/>
</dbReference>
<feature type="domain" description="YdbS-like PH" evidence="3">
    <location>
        <begin position="77"/>
        <end position="154"/>
    </location>
</feature>
<name>A0A547PF24_9SPHN</name>
<dbReference type="Proteomes" id="UP000316343">
    <property type="component" value="Unassembled WGS sequence"/>
</dbReference>
<keyword evidence="2" id="KW-0472">Membrane</keyword>
<reference evidence="4 5" key="1">
    <citation type="submission" date="2019-06" db="EMBL/GenBank/DDBJ databases">
        <title>Erythrobacter insulae sp. nov., isolated from a tidal flat.</title>
        <authorList>
            <person name="Yoon J.-H."/>
        </authorList>
    </citation>
    <scope>NUCLEOTIDE SEQUENCE [LARGE SCALE GENOMIC DNA]</scope>
    <source>
        <strain evidence="4 5">JBTF-M21</strain>
    </source>
</reference>
<evidence type="ECO:0000259" key="3">
    <source>
        <dbReference type="Pfam" id="PF03703"/>
    </source>
</evidence>
<feature type="transmembrane region" description="Helical" evidence="2">
    <location>
        <begin position="410"/>
        <end position="432"/>
    </location>
</feature>
<feature type="domain" description="YdbS-like PH" evidence="3">
    <location>
        <begin position="432"/>
        <end position="507"/>
    </location>
</feature>
<keyword evidence="5" id="KW-1185">Reference proteome</keyword>
<accession>A0A547PF24</accession>
<sequence>MDEPASGPADGPDRPPEPQRTAPLSVLVGALGSLQNAIFPAAAAIFGIGISAKGLMIGIGIGLLIAVAGSVFTYVSWRRLTYTIGTADIRVESGVLSRAARSVPFERIQDVSLEQKLIPRVLGLVAVKFETGAGGGEDLSLTYLTEDAGEELRQVVRERRDAHEGAAAIESGDGHAAAAAPEPAAEVIFAMDPPRLFRFGLFEFSLAVFAVLAGLLQYAETFADLDLFNAELWEMVLEEQGSTIAALGPYMQLAGAIAGLIAVFVIGSVTGMIRVFTRDWGFLLERTARGFRRRRGLFTKTDVVMPIHRVQALKIGTRLIRYRFGWHKLEFVSLAQDAGSSSHVVAPFAQMHEIEPVVEIAGFHLPKPDADWHRASETYRTVHMVMDALPFLLAAIIAGIVLAIASPEWIMVAVPILLLLAAISAGAALYSWQFKRHTLDEQQIIARSGIMSPDTQIATRKKLHSVEVAQGPIARLCGYATLHLGLAGGVFSIPGVPIERALEVRRKVLDTIAATDFSELETA</sequence>
<evidence type="ECO:0000256" key="1">
    <source>
        <dbReference type="SAM" id="MobiDB-lite"/>
    </source>
</evidence>
<evidence type="ECO:0000256" key="2">
    <source>
        <dbReference type="SAM" id="Phobius"/>
    </source>
</evidence>
<keyword evidence="2" id="KW-0812">Transmembrane</keyword>
<feature type="transmembrane region" description="Helical" evidence="2">
    <location>
        <begin position="24"/>
        <end position="48"/>
    </location>
</feature>
<dbReference type="PANTHER" id="PTHR34473">
    <property type="entry name" value="UPF0699 TRANSMEMBRANE PROTEIN YDBS"/>
    <property type="match status" value="1"/>
</dbReference>
<dbReference type="InterPro" id="IPR005182">
    <property type="entry name" value="YdbS-like_PH"/>
</dbReference>
<protein>
    <recommendedName>
        <fullName evidence="3">YdbS-like PH domain-containing protein</fullName>
    </recommendedName>
</protein>
<feature type="region of interest" description="Disordered" evidence="1">
    <location>
        <begin position="1"/>
        <end position="20"/>
    </location>
</feature>
<dbReference type="Pfam" id="PF03703">
    <property type="entry name" value="bPH_2"/>
    <property type="match status" value="2"/>
</dbReference>
<dbReference type="PANTHER" id="PTHR34473:SF3">
    <property type="entry name" value="TRANSMEMBRANE PROTEIN-RELATED"/>
    <property type="match status" value="1"/>
</dbReference>
<dbReference type="EMBL" id="VHJK01000001">
    <property type="protein sequence ID" value="TRD12740.1"/>
    <property type="molecule type" value="Genomic_DNA"/>
</dbReference>
<feature type="transmembrane region" description="Helical" evidence="2">
    <location>
        <begin position="253"/>
        <end position="276"/>
    </location>
</feature>
<feature type="transmembrane region" description="Helical" evidence="2">
    <location>
        <begin position="199"/>
        <end position="219"/>
    </location>
</feature>
<comment type="caution">
    <text evidence="4">The sequence shown here is derived from an EMBL/GenBank/DDBJ whole genome shotgun (WGS) entry which is preliminary data.</text>
</comment>
<evidence type="ECO:0000313" key="5">
    <source>
        <dbReference type="Proteomes" id="UP000316343"/>
    </source>
</evidence>